<keyword evidence="3" id="KW-1185">Reference proteome</keyword>
<evidence type="ECO:0000259" key="1">
    <source>
        <dbReference type="Pfam" id="PF01266"/>
    </source>
</evidence>
<dbReference type="Pfam" id="PF01266">
    <property type="entry name" value="DAO"/>
    <property type="match status" value="1"/>
</dbReference>
<protein>
    <submittedName>
        <fullName evidence="2">FAD-dependent oxidoreductase</fullName>
    </submittedName>
</protein>
<evidence type="ECO:0000313" key="3">
    <source>
        <dbReference type="Proteomes" id="UP000077701"/>
    </source>
</evidence>
<dbReference type="InterPro" id="IPR006076">
    <property type="entry name" value="FAD-dep_OxRdtase"/>
</dbReference>
<reference evidence="2 3" key="1">
    <citation type="journal article" date="2016" name="Genome Announc.">
        <title>Draft Genome Sequence of Planomonospora sphaerica JCM9374, a Rare Actinomycete.</title>
        <authorList>
            <person name="Dohra H."/>
            <person name="Suzuki T."/>
            <person name="Inoue Y."/>
            <person name="Kodani S."/>
        </authorList>
    </citation>
    <scope>NUCLEOTIDE SEQUENCE [LARGE SCALE GENOMIC DNA]</scope>
    <source>
        <strain evidence="2 3">JCM 9374</strain>
    </source>
</reference>
<gene>
    <name evidence="2" type="ORF">PS9374_04198</name>
</gene>
<dbReference type="PANTHER" id="PTHR13847:SF285">
    <property type="entry name" value="FAD DEPENDENT OXIDOREDUCTASE DOMAIN-CONTAINING PROTEIN"/>
    <property type="match status" value="1"/>
</dbReference>
<organism evidence="2 3">
    <name type="scientific">Planomonospora sphaerica</name>
    <dbReference type="NCBI Taxonomy" id="161355"/>
    <lineage>
        <taxon>Bacteria</taxon>
        <taxon>Bacillati</taxon>
        <taxon>Actinomycetota</taxon>
        <taxon>Actinomycetes</taxon>
        <taxon>Streptosporangiales</taxon>
        <taxon>Streptosporangiaceae</taxon>
        <taxon>Planomonospora</taxon>
    </lineage>
</organism>
<name>A0A161MBX7_9ACTN</name>
<reference evidence="3" key="2">
    <citation type="submission" date="2016-04" db="EMBL/GenBank/DDBJ databases">
        <title>Planomonospora sphaerica JCM9374 whole genome shotgun sequence.</title>
        <authorList>
            <person name="Suzuki T."/>
            <person name="Dohra H."/>
            <person name="Kodani S."/>
        </authorList>
    </citation>
    <scope>NUCLEOTIDE SEQUENCE [LARGE SCALE GENOMIC DNA]</scope>
    <source>
        <strain evidence="3">JCM 9374</strain>
    </source>
</reference>
<dbReference type="SUPFAM" id="SSF51905">
    <property type="entry name" value="FAD/NAD(P)-binding domain"/>
    <property type="match status" value="1"/>
</dbReference>
<dbReference type="EMBL" id="BDCX01000010">
    <property type="protein sequence ID" value="GAT68533.1"/>
    <property type="molecule type" value="Genomic_DNA"/>
</dbReference>
<dbReference type="GO" id="GO:0005737">
    <property type="term" value="C:cytoplasm"/>
    <property type="evidence" value="ECO:0007669"/>
    <property type="project" value="TreeGrafter"/>
</dbReference>
<feature type="domain" description="FAD dependent oxidoreductase" evidence="1">
    <location>
        <begin position="39"/>
        <end position="401"/>
    </location>
</feature>
<accession>A0A161MBX7</accession>
<evidence type="ECO:0000313" key="2">
    <source>
        <dbReference type="EMBL" id="GAT68533.1"/>
    </source>
</evidence>
<dbReference type="Gene3D" id="3.50.50.60">
    <property type="entry name" value="FAD/NAD(P)-binding domain"/>
    <property type="match status" value="1"/>
</dbReference>
<dbReference type="PANTHER" id="PTHR13847">
    <property type="entry name" value="SARCOSINE DEHYDROGENASE-RELATED"/>
    <property type="match status" value="1"/>
</dbReference>
<dbReference type="RefSeq" id="WP_068899155.1">
    <property type="nucleotide sequence ID" value="NZ_BDCX01000010.1"/>
</dbReference>
<comment type="caution">
    <text evidence="2">The sequence shown here is derived from an EMBL/GenBank/DDBJ whole genome shotgun (WGS) entry which is preliminary data.</text>
</comment>
<dbReference type="Gene3D" id="3.30.9.10">
    <property type="entry name" value="D-Amino Acid Oxidase, subunit A, domain 2"/>
    <property type="match status" value="1"/>
</dbReference>
<sequence>MSTRVPLSDDFVNGDVSFWFRSLGAPEAGTPLDGDRDADVVIVGGGYTGLWTAYYLKKADPALRVVVLEKEFAGYGASGRNGGWLVGELAGTPERYARTHGDDAARRFQRVMFETVDEVVAVARDERIDADVVKGGVTTVATNAAQERRLHELVAHARHWGWTEDDLRLLEPEERERRLRVGGAVGAVWSPHCARVQPAKLVRGLAETVRGLGVEVFERTPVTGIAPRTARTPYGTVRADYVIRATEGFTAEMRQYHRAWLPMNSSMIVTEPLGGLWDEIGWEGCELLGDLAHYYMYAQRTADGRIAFGGRGKPYLYGSRVDDRGRTHAWTVEALWELLTQMFPAVRASRVAHAWSGVLGVPRDWCATVHVDHATGIGWAGGYTGHGVSAANLAGRTLRDLVLREETELVSLPWVDRRVRSWEIEPLRWIGVHAMYDLYRRADARERAGLGRTSVLARLADSITGR</sequence>
<dbReference type="AlphaFoldDB" id="A0A161MBX7"/>
<dbReference type="InterPro" id="IPR036188">
    <property type="entry name" value="FAD/NAD-bd_sf"/>
</dbReference>
<dbReference type="STRING" id="161355.PS9374_04198"/>
<dbReference type="OrthoDB" id="9805852at2"/>
<proteinExistence type="predicted"/>
<dbReference type="Proteomes" id="UP000077701">
    <property type="component" value="Unassembled WGS sequence"/>
</dbReference>